<dbReference type="InterPro" id="IPR027417">
    <property type="entry name" value="P-loop_NTPase"/>
</dbReference>
<dbReference type="CDD" id="cd00009">
    <property type="entry name" value="AAA"/>
    <property type="match status" value="1"/>
</dbReference>
<dbReference type="SUPFAM" id="SSF52540">
    <property type="entry name" value="P-loop containing nucleoside triphosphate hydrolases"/>
    <property type="match status" value="1"/>
</dbReference>
<dbReference type="InterPro" id="IPR052934">
    <property type="entry name" value="Methyl-DNA_Rec/Restrict_Enz"/>
</dbReference>
<name>A0A1G8IS67_ANEMI</name>
<evidence type="ECO:0000259" key="1">
    <source>
        <dbReference type="SMART" id="SM00382"/>
    </source>
</evidence>
<dbReference type="Pfam" id="PF07728">
    <property type="entry name" value="AAA_5"/>
    <property type="match status" value="1"/>
</dbReference>
<dbReference type="Proteomes" id="UP000182836">
    <property type="component" value="Unassembled WGS sequence"/>
</dbReference>
<dbReference type="SMART" id="SM00382">
    <property type="entry name" value="AAA"/>
    <property type="match status" value="1"/>
</dbReference>
<accession>A0A1G8IS67</accession>
<feature type="domain" description="AAA+ ATPase" evidence="1">
    <location>
        <begin position="388"/>
        <end position="553"/>
    </location>
</feature>
<dbReference type="Gene3D" id="3.40.50.300">
    <property type="entry name" value="P-loop containing nucleotide triphosphate hydrolases"/>
    <property type="match status" value="1"/>
</dbReference>
<sequence length="649" mass="76256">MERLITWIQAYLSDKEALEQAQRIDELRKAFLAHFGELEALRRKEITLLQFKKTLDHKTKSKHQIHGKKTNIWGFSGFSGQMFFNQIYNQAAYVDMTAELTDAFLEAVQISPDQTHDSWTQDKLAGFADVIRQTQKVALEKGYPSQKCASIKFTTFFLSFFWGLQDLEHYPIYYKAAREALTYFGYDPDGRDKPFDSSAYLRFTRCLRTLRDEMSRLTDKVWSVPEVQHFLFYVSRRLEDTEMIESGDTGNLRESRAAQRLVRLLREHNFIVSYAEEVESVPDDVPEEFRNKIIWRFAGTEGETTCAYVFVWDMPSEYICTVYEENEEGFLRRLHSIEAEDERTFLTKLHVYLSRKGDERRQYTLGDAAVDTYLERETLEEWLDILYERKQMIIYGPPGTGKTYTAQRLARIMTQSERRICLVQFHPSYTYEEFIEGVRPEVAEDESGAAHMNVTVRPGIFLELCNEALKQENRDCAYVLIIDEMNRANTAKVFGELLYALEYRNSAVPLPYSKSKMVVPDNIYIIGTMNTTDRSLAQLDFALRRRFPAIYVSSSESEQILRKYLEEHHSDMAWVARLVRRVNDRIGNPDFFLGHSYFMNRSLTPQKLRRIWKYEVIPYLEEYFAYEPERVREFDLEALLDDEGDTSDD</sequence>
<dbReference type="GO" id="GO:0005524">
    <property type="term" value="F:ATP binding"/>
    <property type="evidence" value="ECO:0007669"/>
    <property type="project" value="InterPro"/>
</dbReference>
<evidence type="ECO:0000313" key="3">
    <source>
        <dbReference type="Proteomes" id="UP000182836"/>
    </source>
</evidence>
<evidence type="ECO:0000313" key="2">
    <source>
        <dbReference type="EMBL" id="SDI21310.1"/>
    </source>
</evidence>
<protein>
    <submittedName>
        <fullName evidence="2">5-methylcytosine-specific restriction enzyme B</fullName>
    </submittedName>
</protein>
<reference evidence="2 3" key="1">
    <citation type="submission" date="2016-10" db="EMBL/GenBank/DDBJ databases">
        <authorList>
            <person name="de Groot N.N."/>
        </authorList>
    </citation>
    <scope>NUCLEOTIDE SEQUENCE [LARGE SCALE GENOMIC DNA]</scope>
    <source>
        <strain evidence="2 3">DSM 2895</strain>
    </source>
</reference>
<dbReference type="InterPro" id="IPR011704">
    <property type="entry name" value="ATPase_dyneun-rel_AAA"/>
</dbReference>
<dbReference type="InterPro" id="IPR003593">
    <property type="entry name" value="AAA+_ATPase"/>
</dbReference>
<dbReference type="PANTHER" id="PTHR37291:SF1">
    <property type="entry name" value="TYPE IV METHYL-DIRECTED RESTRICTION ENZYME ECOKMCRB SUBUNIT"/>
    <property type="match status" value="1"/>
</dbReference>
<dbReference type="RefSeq" id="WP_052811723.1">
    <property type="nucleotide sequence ID" value="NZ_BJOA01000011.1"/>
</dbReference>
<organism evidence="2 3">
    <name type="scientific">Aneurinibacillus migulanus</name>
    <name type="common">Bacillus migulanus</name>
    <dbReference type="NCBI Taxonomy" id="47500"/>
    <lineage>
        <taxon>Bacteria</taxon>
        <taxon>Bacillati</taxon>
        <taxon>Bacillota</taxon>
        <taxon>Bacilli</taxon>
        <taxon>Bacillales</taxon>
        <taxon>Paenibacillaceae</taxon>
        <taxon>Aneurinibacillus group</taxon>
        <taxon>Aneurinibacillus</taxon>
    </lineage>
</organism>
<dbReference type="AlphaFoldDB" id="A0A1G8IS67"/>
<dbReference type="EMBL" id="FNED01000002">
    <property type="protein sequence ID" value="SDI21310.1"/>
    <property type="molecule type" value="Genomic_DNA"/>
</dbReference>
<dbReference type="OrthoDB" id="9781481at2"/>
<dbReference type="GeneID" id="42306282"/>
<dbReference type="GO" id="GO:0016887">
    <property type="term" value="F:ATP hydrolysis activity"/>
    <property type="evidence" value="ECO:0007669"/>
    <property type="project" value="InterPro"/>
</dbReference>
<proteinExistence type="predicted"/>
<dbReference type="PANTHER" id="PTHR37291">
    <property type="entry name" value="5-METHYLCYTOSINE-SPECIFIC RESTRICTION ENZYME B"/>
    <property type="match status" value="1"/>
</dbReference>
<gene>
    <name evidence="2" type="ORF">SAMN04487909_102136</name>
</gene>